<evidence type="ECO:0000256" key="3">
    <source>
        <dbReference type="ARBA" id="ARBA00022741"/>
    </source>
</evidence>
<evidence type="ECO:0000256" key="4">
    <source>
        <dbReference type="ARBA" id="ARBA00022840"/>
    </source>
</evidence>
<evidence type="ECO:0000259" key="6">
    <source>
        <dbReference type="PROSITE" id="PS50893"/>
    </source>
</evidence>
<dbReference type="RefSeq" id="WP_344949576.1">
    <property type="nucleotide sequence ID" value="NZ_BAAAZG010000025.1"/>
</dbReference>
<dbReference type="Gene3D" id="3.40.50.300">
    <property type="entry name" value="P-loop containing nucleotide triphosphate hydrolases"/>
    <property type="match status" value="2"/>
</dbReference>
<keyword evidence="3" id="KW-0547">Nucleotide-binding</keyword>
<reference evidence="8" key="1">
    <citation type="journal article" date="2019" name="Int. J. Syst. Evol. Microbiol.">
        <title>The Global Catalogue of Microorganisms (GCM) 10K type strain sequencing project: providing services to taxonomists for standard genome sequencing and annotation.</title>
        <authorList>
            <consortium name="The Broad Institute Genomics Platform"/>
            <consortium name="The Broad Institute Genome Sequencing Center for Infectious Disease"/>
            <person name="Wu L."/>
            <person name="Ma J."/>
        </authorList>
    </citation>
    <scope>NUCLEOTIDE SEQUENCE [LARGE SCALE GENOMIC DNA]</scope>
    <source>
        <strain evidence="8">JCM 16702</strain>
    </source>
</reference>
<dbReference type="NCBIfam" id="NF008453">
    <property type="entry name" value="PRK11308.1"/>
    <property type="match status" value="2"/>
</dbReference>
<keyword evidence="2" id="KW-0813">Transport</keyword>
<dbReference type="PANTHER" id="PTHR43776">
    <property type="entry name" value="TRANSPORT ATP-BINDING PROTEIN"/>
    <property type="match status" value="1"/>
</dbReference>
<dbReference type="InterPro" id="IPR017871">
    <property type="entry name" value="ABC_transporter-like_CS"/>
</dbReference>
<keyword evidence="8" id="KW-1185">Reference proteome</keyword>
<dbReference type="NCBIfam" id="NF007739">
    <property type="entry name" value="PRK10419.1"/>
    <property type="match status" value="2"/>
</dbReference>
<feature type="domain" description="ABC transporter" evidence="6">
    <location>
        <begin position="6"/>
        <end position="251"/>
    </location>
</feature>
<comment type="similarity">
    <text evidence="1">Belongs to the ABC transporter superfamily.</text>
</comment>
<dbReference type="InterPro" id="IPR003593">
    <property type="entry name" value="AAA+_ATPase"/>
</dbReference>
<keyword evidence="4 7" id="KW-0067">ATP-binding</keyword>
<dbReference type="SMART" id="SM00382">
    <property type="entry name" value="AAA"/>
    <property type="match status" value="2"/>
</dbReference>
<gene>
    <name evidence="7" type="ORF">GCM10022214_40770</name>
</gene>
<dbReference type="CDD" id="cd03257">
    <property type="entry name" value="ABC_NikE_OppD_transporters"/>
    <property type="match status" value="2"/>
</dbReference>
<dbReference type="EMBL" id="BAAAZG010000025">
    <property type="protein sequence ID" value="GAA4078542.1"/>
    <property type="molecule type" value="Genomic_DNA"/>
</dbReference>
<dbReference type="PANTHER" id="PTHR43776:SF7">
    <property type="entry name" value="D,D-DIPEPTIDE TRANSPORT ATP-BINDING PROTEIN DDPF-RELATED"/>
    <property type="match status" value="1"/>
</dbReference>
<sequence length="543" mass="58476">MSDPLVEVAGLSVAFGATRAVRDVSFAVHPGECVAIVGESGSGKSVTARALIGLAGEGADVRATTLRVDGRDARTFGDRQWRAVRGARIGFVLQDALVSLDPLRPVGREIAEALRLHRTVPRAEVGARVVELLRDVGVPEPEARAGQRPHELSGGLRQRALIASAIACAPALLIADEPTTALDVTVQAQILDLLAARKRDGMALLLISHDLGVVARIADRVLVMKDGVIVEEGPAERVLTRPEHPYTVMLREAADPRPARPATKIGAPVVQARNLVKSYGARRAADDVSFELREGETLGLVGESGSGKTTLGRLALDLLRPDSGEVLIEGRPWREMSARDRRAVRSRIQVVYQDPLGSFDPRFDVRRILDEAIAVSGLPRPARRDRAVELLEQVGLDAGLLDRRPARLSGGQRQRVAIARALATRPKVIVCDEPVSALDVSVQAQVLDLLARLRAELGLSYLFISHHLGVIRQVSDRVAVLKDGRIVEVGEVERVFTAPRTDYTRRLLAAIPRLPGEPGAPEDQGGNHGTDHDGGRVRSADHG</sequence>
<dbReference type="Pfam" id="PF00005">
    <property type="entry name" value="ABC_tran"/>
    <property type="match status" value="2"/>
</dbReference>
<evidence type="ECO:0000313" key="7">
    <source>
        <dbReference type="EMBL" id="GAA4078542.1"/>
    </source>
</evidence>
<proteinExistence type="inferred from homology"/>
<feature type="compositionally biased region" description="Basic and acidic residues" evidence="5">
    <location>
        <begin position="529"/>
        <end position="543"/>
    </location>
</feature>
<evidence type="ECO:0000313" key="8">
    <source>
        <dbReference type="Proteomes" id="UP001500683"/>
    </source>
</evidence>
<evidence type="ECO:0000256" key="1">
    <source>
        <dbReference type="ARBA" id="ARBA00005417"/>
    </source>
</evidence>
<dbReference type="PROSITE" id="PS50893">
    <property type="entry name" value="ABC_TRANSPORTER_2"/>
    <property type="match status" value="2"/>
</dbReference>
<protein>
    <submittedName>
        <fullName evidence="7">ABC transporter ATP-binding protein</fullName>
    </submittedName>
</protein>
<feature type="domain" description="ABC transporter" evidence="6">
    <location>
        <begin position="270"/>
        <end position="508"/>
    </location>
</feature>
<evidence type="ECO:0000256" key="5">
    <source>
        <dbReference type="SAM" id="MobiDB-lite"/>
    </source>
</evidence>
<dbReference type="InterPro" id="IPR050319">
    <property type="entry name" value="ABC_transp_ATP-bind"/>
</dbReference>
<organism evidence="7 8">
    <name type="scientific">Actinomadura miaoliensis</name>
    <dbReference type="NCBI Taxonomy" id="430685"/>
    <lineage>
        <taxon>Bacteria</taxon>
        <taxon>Bacillati</taxon>
        <taxon>Actinomycetota</taxon>
        <taxon>Actinomycetes</taxon>
        <taxon>Streptosporangiales</taxon>
        <taxon>Thermomonosporaceae</taxon>
        <taxon>Actinomadura</taxon>
    </lineage>
</organism>
<dbReference type="InterPro" id="IPR003439">
    <property type="entry name" value="ABC_transporter-like_ATP-bd"/>
</dbReference>
<dbReference type="SUPFAM" id="SSF52540">
    <property type="entry name" value="P-loop containing nucleoside triphosphate hydrolases"/>
    <property type="match status" value="2"/>
</dbReference>
<evidence type="ECO:0000256" key="2">
    <source>
        <dbReference type="ARBA" id="ARBA00022448"/>
    </source>
</evidence>
<accession>A0ABP7W0M1</accession>
<dbReference type="Pfam" id="PF08352">
    <property type="entry name" value="oligo_HPY"/>
    <property type="match status" value="2"/>
</dbReference>
<dbReference type="GO" id="GO:0005524">
    <property type="term" value="F:ATP binding"/>
    <property type="evidence" value="ECO:0007669"/>
    <property type="project" value="UniProtKB-KW"/>
</dbReference>
<dbReference type="Proteomes" id="UP001500683">
    <property type="component" value="Unassembled WGS sequence"/>
</dbReference>
<dbReference type="InterPro" id="IPR027417">
    <property type="entry name" value="P-loop_NTPase"/>
</dbReference>
<name>A0ABP7W0M1_9ACTN</name>
<dbReference type="PROSITE" id="PS00211">
    <property type="entry name" value="ABC_TRANSPORTER_1"/>
    <property type="match status" value="1"/>
</dbReference>
<dbReference type="InterPro" id="IPR013563">
    <property type="entry name" value="Oligopep_ABC_C"/>
</dbReference>
<feature type="region of interest" description="Disordered" evidence="5">
    <location>
        <begin position="513"/>
        <end position="543"/>
    </location>
</feature>
<comment type="caution">
    <text evidence="7">The sequence shown here is derived from an EMBL/GenBank/DDBJ whole genome shotgun (WGS) entry which is preliminary data.</text>
</comment>